<evidence type="ECO:0000313" key="3">
    <source>
        <dbReference type="Proteomes" id="UP000578112"/>
    </source>
</evidence>
<proteinExistence type="predicted"/>
<protein>
    <submittedName>
        <fullName evidence="2">Uncharacterized protein</fullName>
    </submittedName>
</protein>
<evidence type="ECO:0000313" key="2">
    <source>
        <dbReference type="EMBL" id="MBB4760577.1"/>
    </source>
</evidence>
<keyword evidence="1" id="KW-0472">Membrane</keyword>
<dbReference type="EMBL" id="JACHNH010000001">
    <property type="protein sequence ID" value="MBB4760577.1"/>
    <property type="molecule type" value="Genomic_DNA"/>
</dbReference>
<gene>
    <name evidence="2" type="ORF">BJ971_001133</name>
</gene>
<feature type="transmembrane region" description="Helical" evidence="1">
    <location>
        <begin position="47"/>
        <end position="64"/>
    </location>
</feature>
<feature type="transmembrane region" description="Helical" evidence="1">
    <location>
        <begin position="198"/>
        <end position="218"/>
    </location>
</feature>
<keyword evidence="3" id="KW-1185">Reference proteome</keyword>
<reference evidence="2 3" key="1">
    <citation type="submission" date="2020-08" db="EMBL/GenBank/DDBJ databases">
        <title>Sequencing the genomes of 1000 actinobacteria strains.</title>
        <authorList>
            <person name="Klenk H.-P."/>
        </authorList>
    </citation>
    <scope>NUCLEOTIDE SEQUENCE [LARGE SCALE GENOMIC DNA]</scope>
    <source>
        <strain evidence="2 3">DSM 43149</strain>
    </source>
</reference>
<dbReference type="AlphaFoldDB" id="A0A7W7HTM1"/>
<sequence length="229" mass="24826">MTKTLVVAEMALREISRRRGVLILLALLPLAFYYSRRGEAYWQSVRFVSLGIGWTLSTAALFAGSAARGIEPRLRIAGYATHQLYLGRLAALWTVGLTLALPYYLLILVDLDGKVRNDAIALILVLTVAVAPPLGLAVAALLPRELEGMLVLLTIVAMQMMLDPEKTTAHALPFWFTREIGTYAVESDAGTDHVGRGLAHAGTTLAVVLAVVALATTLRLRRRSHISVA</sequence>
<accession>A0A7W7HTM1</accession>
<feature type="transmembrane region" description="Helical" evidence="1">
    <location>
        <begin position="85"/>
        <end position="107"/>
    </location>
</feature>
<dbReference type="RefSeq" id="WP_184990457.1">
    <property type="nucleotide sequence ID" value="NZ_BOMK01000058.1"/>
</dbReference>
<keyword evidence="1" id="KW-0812">Transmembrane</keyword>
<organism evidence="2 3">
    <name type="scientific">Actinoplanes digitatis</name>
    <dbReference type="NCBI Taxonomy" id="1868"/>
    <lineage>
        <taxon>Bacteria</taxon>
        <taxon>Bacillati</taxon>
        <taxon>Actinomycetota</taxon>
        <taxon>Actinomycetes</taxon>
        <taxon>Micromonosporales</taxon>
        <taxon>Micromonosporaceae</taxon>
        <taxon>Actinoplanes</taxon>
    </lineage>
</organism>
<comment type="caution">
    <text evidence="2">The sequence shown here is derived from an EMBL/GenBank/DDBJ whole genome shotgun (WGS) entry which is preliminary data.</text>
</comment>
<dbReference type="Proteomes" id="UP000578112">
    <property type="component" value="Unassembled WGS sequence"/>
</dbReference>
<feature type="transmembrane region" description="Helical" evidence="1">
    <location>
        <begin position="119"/>
        <end position="139"/>
    </location>
</feature>
<name>A0A7W7HTM1_9ACTN</name>
<keyword evidence="1" id="KW-1133">Transmembrane helix</keyword>
<evidence type="ECO:0000256" key="1">
    <source>
        <dbReference type="SAM" id="Phobius"/>
    </source>
</evidence>